<proteinExistence type="predicted"/>
<gene>
    <name evidence="1" type="ORF">KC19_10G099900</name>
</gene>
<organism evidence="1 2">
    <name type="scientific">Ceratodon purpureus</name>
    <name type="common">Fire moss</name>
    <name type="synonym">Dicranum purpureum</name>
    <dbReference type="NCBI Taxonomy" id="3225"/>
    <lineage>
        <taxon>Eukaryota</taxon>
        <taxon>Viridiplantae</taxon>
        <taxon>Streptophyta</taxon>
        <taxon>Embryophyta</taxon>
        <taxon>Bryophyta</taxon>
        <taxon>Bryophytina</taxon>
        <taxon>Bryopsida</taxon>
        <taxon>Dicranidae</taxon>
        <taxon>Pseudoditrichales</taxon>
        <taxon>Ditrichaceae</taxon>
        <taxon>Ceratodon</taxon>
    </lineage>
</organism>
<protein>
    <submittedName>
        <fullName evidence="1">Uncharacterized protein</fullName>
    </submittedName>
</protein>
<dbReference type="EMBL" id="CM026431">
    <property type="protein sequence ID" value="KAG0559373.1"/>
    <property type="molecule type" value="Genomic_DNA"/>
</dbReference>
<evidence type="ECO:0000313" key="1">
    <source>
        <dbReference type="EMBL" id="KAG0559373.1"/>
    </source>
</evidence>
<evidence type="ECO:0000313" key="2">
    <source>
        <dbReference type="Proteomes" id="UP000822688"/>
    </source>
</evidence>
<dbReference type="Gene3D" id="2.60.120.620">
    <property type="entry name" value="q2cbj1_9rhob like domain"/>
    <property type="match status" value="1"/>
</dbReference>
<accession>A0A8T0GK34</accession>
<reference evidence="1" key="1">
    <citation type="submission" date="2020-06" db="EMBL/GenBank/DDBJ databases">
        <title>WGS assembly of Ceratodon purpureus strain R40.</title>
        <authorList>
            <person name="Carey S.B."/>
            <person name="Jenkins J."/>
            <person name="Shu S."/>
            <person name="Lovell J.T."/>
            <person name="Sreedasyam A."/>
            <person name="Maumus F."/>
            <person name="Tiley G.P."/>
            <person name="Fernandez-Pozo N."/>
            <person name="Barry K."/>
            <person name="Chen C."/>
            <person name="Wang M."/>
            <person name="Lipzen A."/>
            <person name="Daum C."/>
            <person name="Saski C.A."/>
            <person name="Payton A.C."/>
            <person name="Mcbreen J.C."/>
            <person name="Conrad R.E."/>
            <person name="Kollar L.M."/>
            <person name="Olsson S."/>
            <person name="Huttunen S."/>
            <person name="Landis J.B."/>
            <person name="Wickett N.J."/>
            <person name="Johnson M.G."/>
            <person name="Rensing S.A."/>
            <person name="Grimwood J."/>
            <person name="Schmutz J."/>
            <person name="Mcdaniel S.F."/>
        </authorList>
    </citation>
    <scope>NUCLEOTIDE SEQUENCE</scope>
    <source>
        <strain evidence="1">R40</strain>
    </source>
</reference>
<sequence>MVALGGKTTEIWDKRLDHWNCRARWRRGSRRPQTHVPWPTLCDDRRVLRVLDPIADTEAERILKKKYYEEERRNSNGLNIPRCPSKGYAGRHMSRVQRRCTTSSKSSSPILFTIPNFLTPGDCERLIAASNQQLSYHHSHLDPEGASAAFCCIYSSIVNMWTSGLKAVFAGIRIKEERNAFAVGIGPYVNFMKYENSGGYELRPFDPQNYKRVSQASPKFYTFYGYSVLVYLNGSRDDVDSHTGSSRDVVGGETHAFYSRQHGGKSKQHIAKIAPKTGMAVCIARGDRESSIEVTPVADGVMYMIDFEVEFSNFTNEDFARCMSEQRKNGKQKPRST</sequence>
<name>A0A8T0GK34_CERPU</name>
<comment type="caution">
    <text evidence="1">The sequence shown here is derived from an EMBL/GenBank/DDBJ whole genome shotgun (WGS) entry which is preliminary data.</text>
</comment>
<dbReference type="AlphaFoldDB" id="A0A8T0GK34"/>
<dbReference type="Proteomes" id="UP000822688">
    <property type="component" value="Chromosome 10"/>
</dbReference>
<keyword evidence="2" id="KW-1185">Reference proteome</keyword>